<evidence type="ECO:0000256" key="2">
    <source>
        <dbReference type="ARBA" id="ARBA00022527"/>
    </source>
</evidence>
<evidence type="ECO:0000256" key="3">
    <source>
        <dbReference type="ARBA" id="ARBA00022679"/>
    </source>
</evidence>
<reference evidence="13 14" key="1">
    <citation type="submission" date="2019-10" db="EMBL/GenBank/DDBJ databases">
        <title>Assembly and Annotation for the nematode Trichostrongylus colubriformis.</title>
        <authorList>
            <person name="Martin J."/>
        </authorList>
    </citation>
    <scope>NUCLEOTIDE SEQUENCE [LARGE SCALE GENOMIC DNA]</scope>
    <source>
        <strain evidence="13">G859</strain>
        <tissue evidence="13">Whole worm</tissue>
    </source>
</reference>
<dbReference type="CDD" id="cd06705">
    <property type="entry name" value="PDZ_MAST"/>
    <property type="match status" value="1"/>
</dbReference>
<keyword evidence="2" id="KW-0723">Serine/threonine-protein kinase</keyword>
<dbReference type="Gene3D" id="2.30.42.10">
    <property type="match status" value="1"/>
</dbReference>
<dbReference type="SMART" id="SM00228">
    <property type="entry name" value="PDZ"/>
    <property type="match status" value="1"/>
</dbReference>
<feature type="compositionally biased region" description="Low complexity" evidence="9">
    <location>
        <begin position="293"/>
        <end position="306"/>
    </location>
</feature>
<feature type="compositionally biased region" description="Polar residues" evidence="9">
    <location>
        <begin position="469"/>
        <end position="486"/>
    </location>
</feature>
<evidence type="ECO:0000256" key="10">
    <source>
        <dbReference type="SAM" id="SignalP"/>
    </source>
</evidence>
<dbReference type="InterPro" id="IPR011009">
    <property type="entry name" value="Kinase-like_dom_sf"/>
</dbReference>
<dbReference type="PROSITE" id="PS50011">
    <property type="entry name" value="PROTEIN_KINASE_DOM"/>
    <property type="match status" value="1"/>
</dbReference>
<keyword evidence="3" id="KW-0808">Transferase</keyword>
<proteinExistence type="predicted"/>
<protein>
    <recommendedName>
        <fullName evidence="1">non-specific serine/threonine protein kinase</fullName>
        <ecNumber evidence="1">2.7.11.1</ecNumber>
    </recommendedName>
</protein>
<dbReference type="PANTHER" id="PTHR24356">
    <property type="entry name" value="SERINE/THREONINE-PROTEIN KINASE"/>
    <property type="match status" value="1"/>
</dbReference>
<evidence type="ECO:0000256" key="5">
    <source>
        <dbReference type="ARBA" id="ARBA00022777"/>
    </source>
</evidence>
<evidence type="ECO:0000259" key="11">
    <source>
        <dbReference type="PROSITE" id="PS50011"/>
    </source>
</evidence>
<feature type="signal peptide" evidence="10">
    <location>
        <begin position="1"/>
        <end position="18"/>
    </location>
</feature>
<keyword evidence="14" id="KW-1185">Reference proteome</keyword>
<feature type="domain" description="Protein kinase" evidence="11">
    <location>
        <begin position="1"/>
        <end position="76"/>
    </location>
</feature>
<name>A0AAN8EWC6_TRICO</name>
<dbReference type="GO" id="GO:0035556">
    <property type="term" value="P:intracellular signal transduction"/>
    <property type="evidence" value="ECO:0007669"/>
    <property type="project" value="TreeGrafter"/>
</dbReference>
<evidence type="ECO:0000313" key="14">
    <source>
        <dbReference type="Proteomes" id="UP001331761"/>
    </source>
</evidence>
<comment type="catalytic activity">
    <reaction evidence="7">
        <text>L-threonyl-[protein] + ATP = O-phospho-L-threonyl-[protein] + ADP + H(+)</text>
        <dbReference type="Rhea" id="RHEA:46608"/>
        <dbReference type="Rhea" id="RHEA-COMP:11060"/>
        <dbReference type="Rhea" id="RHEA-COMP:11605"/>
        <dbReference type="ChEBI" id="CHEBI:15378"/>
        <dbReference type="ChEBI" id="CHEBI:30013"/>
        <dbReference type="ChEBI" id="CHEBI:30616"/>
        <dbReference type="ChEBI" id="CHEBI:61977"/>
        <dbReference type="ChEBI" id="CHEBI:456216"/>
        <dbReference type="EC" id="2.7.11.1"/>
    </reaction>
</comment>
<dbReference type="PROSITE" id="PS50106">
    <property type="entry name" value="PDZ"/>
    <property type="match status" value="1"/>
</dbReference>
<evidence type="ECO:0000256" key="7">
    <source>
        <dbReference type="ARBA" id="ARBA00047899"/>
    </source>
</evidence>
<feature type="compositionally biased region" description="Low complexity" evidence="9">
    <location>
        <begin position="535"/>
        <end position="548"/>
    </location>
</feature>
<keyword evidence="4" id="KW-0547">Nucleotide-binding</keyword>
<evidence type="ECO:0000256" key="6">
    <source>
        <dbReference type="ARBA" id="ARBA00022840"/>
    </source>
</evidence>
<dbReference type="SUPFAM" id="SSF56112">
    <property type="entry name" value="Protein kinase-like (PK-like)"/>
    <property type="match status" value="1"/>
</dbReference>
<accession>A0AAN8EWC6</accession>
<dbReference type="Gene3D" id="1.10.510.10">
    <property type="entry name" value="Transferase(Phosphotransferase) domain 1"/>
    <property type="match status" value="1"/>
</dbReference>
<feature type="region of interest" description="Disordered" evidence="9">
    <location>
        <begin position="113"/>
        <end position="146"/>
    </location>
</feature>
<feature type="region of interest" description="Disordered" evidence="9">
    <location>
        <begin position="416"/>
        <end position="607"/>
    </location>
</feature>
<feature type="chain" id="PRO_5042874997" description="non-specific serine/threonine protein kinase" evidence="10">
    <location>
        <begin position="19"/>
        <end position="623"/>
    </location>
</feature>
<dbReference type="SUPFAM" id="SSF50156">
    <property type="entry name" value="PDZ domain-like"/>
    <property type="match status" value="1"/>
</dbReference>
<feature type="compositionally biased region" description="Low complexity" evidence="9">
    <location>
        <begin position="555"/>
        <end position="567"/>
    </location>
</feature>
<evidence type="ECO:0000256" key="9">
    <source>
        <dbReference type="SAM" id="MobiDB-lite"/>
    </source>
</evidence>
<evidence type="ECO:0000259" key="12">
    <source>
        <dbReference type="PROSITE" id="PS50106"/>
    </source>
</evidence>
<dbReference type="GO" id="GO:0005524">
    <property type="term" value="F:ATP binding"/>
    <property type="evidence" value="ECO:0007669"/>
    <property type="project" value="UniProtKB-KW"/>
</dbReference>
<dbReference type="Pfam" id="PF00069">
    <property type="entry name" value="Pkinase"/>
    <property type="match status" value="1"/>
</dbReference>
<dbReference type="AlphaFoldDB" id="A0AAN8EWC6"/>
<feature type="compositionally biased region" description="Basic residues" evidence="9">
    <location>
        <begin position="425"/>
        <end position="439"/>
    </location>
</feature>
<dbReference type="Proteomes" id="UP001331761">
    <property type="component" value="Unassembled WGS sequence"/>
</dbReference>
<dbReference type="Pfam" id="PF17820">
    <property type="entry name" value="PDZ_6"/>
    <property type="match status" value="1"/>
</dbReference>
<feature type="compositionally biased region" description="Low complexity" evidence="9">
    <location>
        <begin position="491"/>
        <end position="516"/>
    </location>
</feature>
<evidence type="ECO:0000256" key="1">
    <source>
        <dbReference type="ARBA" id="ARBA00012513"/>
    </source>
</evidence>
<keyword evidence="5" id="KW-0418">Kinase</keyword>
<comment type="catalytic activity">
    <reaction evidence="8">
        <text>L-seryl-[protein] + ATP = O-phospho-L-seryl-[protein] + ADP + H(+)</text>
        <dbReference type="Rhea" id="RHEA:17989"/>
        <dbReference type="Rhea" id="RHEA-COMP:9863"/>
        <dbReference type="Rhea" id="RHEA-COMP:11604"/>
        <dbReference type="ChEBI" id="CHEBI:15378"/>
        <dbReference type="ChEBI" id="CHEBI:29999"/>
        <dbReference type="ChEBI" id="CHEBI:30616"/>
        <dbReference type="ChEBI" id="CHEBI:83421"/>
        <dbReference type="ChEBI" id="CHEBI:456216"/>
        <dbReference type="EC" id="2.7.11.1"/>
    </reaction>
</comment>
<feature type="region of interest" description="Disordered" evidence="9">
    <location>
        <begin position="293"/>
        <end position="322"/>
    </location>
</feature>
<dbReference type="EMBL" id="WIXE01022619">
    <property type="protein sequence ID" value="KAK5967312.1"/>
    <property type="molecule type" value="Genomic_DNA"/>
</dbReference>
<evidence type="ECO:0000313" key="13">
    <source>
        <dbReference type="EMBL" id="KAK5967312.1"/>
    </source>
</evidence>
<evidence type="ECO:0000256" key="4">
    <source>
        <dbReference type="ARBA" id="ARBA00022741"/>
    </source>
</evidence>
<dbReference type="EC" id="2.7.11.1" evidence="1"/>
<dbReference type="InterPro" id="IPR036034">
    <property type="entry name" value="PDZ_sf"/>
</dbReference>
<feature type="compositionally biased region" description="Low complexity" evidence="9">
    <location>
        <begin position="130"/>
        <end position="139"/>
    </location>
</feature>
<gene>
    <name evidence="13" type="ORF">GCK32_011198</name>
</gene>
<sequence>DWWALGVILYEFLVGCVPFFGDSPEDLFSKVISEEVEYPDGDEALPREAEDLIRRLLEKNPMERLARSDRYNHDAESCGEEEAANVVASAAPMFHSFSTASPRHSIVAVEQLQTAQSAPTMPSKRSRKPSSTTQSSEEQSVTDVVDDMECPIPSAMLLRRRFSAQRQANVSTSSSGTTGTGCLNTACSSTDSSMDSSHVSTIVVGMDPRRSPLPRFAISCDPSEEHQHHHSTPETRVCKELSPVDEAVRFRSHSPSPLQLVIPTTSASTQQASSSSNDTCYVVSTGQLSPGAVSASSVSSYDGTSSHVHHGEQLSPAQPLGKPPITIRKGPFGFGFTLKSVRVYLGEHSDYYTIEHIVTAVVEGSPAYEAGLRSDDLITAVNGQPVHNLTHPQLMHRLLSYGNELQLKVTPLASTSIKEGAPRKSLGKLAKKKPKRPQRRVPLEKKPRKPSSLLRRLSGKRAANDIVPGSSSQKQTFMPRSVSSQDGAILGGPLTTAGPPPSSTSTSSGPMSVTGTKSVCHKRLSDVGLREENQSPLVSSRPLSLRGLKQPLQLTSSGSGTSTASGSVNVGKMPTSPIPVSPLARSEHSEAPILTRSPSPSSGSKFIASGRSFLRMLHRDEKH</sequence>
<comment type="caution">
    <text evidence="13">The sequence shown here is derived from an EMBL/GenBank/DDBJ whole genome shotgun (WGS) entry which is preliminary data.</text>
</comment>
<dbReference type="InterPro" id="IPR000719">
    <property type="entry name" value="Prot_kinase_dom"/>
</dbReference>
<organism evidence="13 14">
    <name type="scientific">Trichostrongylus colubriformis</name>
    <name type="common">Black scour worm</name>
    <dbReference type="NCBI Taxonomy" id="6319"/>
    <lineage>
        <taxon>Eukaryota</taxon>
        <taxon>Metazoa</taxon>
        <taxon>Ecdysozoa</taxon>
        <taxon>Nematoda</taxon>
        <taxon>Chromadorea</taxon>
        <taxon>Rhabditida</taxon>
        <taxon>Rhabditina</taxon>
        <taxon>Rhabditomorpha</taxon>
        <taxon>Strongyloidea</taxon>
        <taxon>Trichostrongylidae</taxon>
        <taxon>Trichostrongylus</taxon>
    </lineage>
</organism>
<keyword evidence="10" id="KW-0732">Signal</keyword>
<feature type="non-terminal residue" evidence="13">
    <location>
        <position position="1"/>
    </location>
</feature>
<keyword evidence="6" id="KW-0067">ATP-binding</keyword>
<feature type="compositionally biased region" description="Basic and acidic residues" evidence="9">
    <location>
        <begin position="523"/>
        <end position="533"/>
    </location>
</feature>
<dbReference type="InterPro" id="IPR041489">
    <property type="entry name" value="PDZ_6"/>
</dbReference>
<dbReference type="InterPro" id="IPR001478">
    <property type="entry name" value="PDZ"/>
</dbReference>
<dbReference type="InterPro" id="IPR050236">
    <property type="entry name" value="Ser_Thr_kinase_AGC"/>
</dbReference>
<evidence type="ECO:0000256" key="8">
    <source>
        <dbReference type="ARBA" id="ARBA00048679"/>
    </source>
</evidence>
<dbReference type="FunFam" id="2.30.42.10:FF:000008">
    <property type="entry name" value="microtubule-associated serine/threonine-protein kinase 4 isoform X2"/>
    <property type="match status" value="1"/>
</dbReference>
<dbReference type="PANTHER" id="PTHR24356:SF414">
    <property type="entry name" value="NON-SPECIFIC SERINE_THREONINE PROTEIN KINASE"/>
    <property type="match status" value="1"/>
</dbReference>
<dbReference type="GO" id="GO:0004674">
    <property type="term" value="F:protein serine/threonine kinase activity"/>
    <property type="evidence" value="ECO:0007669"/>
    <property type="project" value="UniProtKB-KW"/>
</dbReference>
<feature type="domain" description="PDZ" evidence="12">
    <location>
        <begin position="324"/>
        <end position="413"/>
    </location>
</feature>